<organism evidence="3">
    <name type="scientific">Menopon gallinae</name>
    <name type="common">poultry shaft louse</name>
    <dbReference type="NCBI Taxonomy" id="328185"/>
    <lineage>
        <taxon>Eukaryota</taxon>
        <taxon>Metazoa</taxon>
        <taxon>Ecdysozoa</taxon>
        <taxon>Arthropoda</taxon>
        <taxon>Hexapoda</taxon>
        <taxon>Insecta</taxon>
        <taxon>Pterygota</taxon>
        <taxon>Neoptera</taxon>
        <taxon>Paraneoptera</taxon>
        <taxon>Psocodea</taxon>
        <taxon>Troctomorpha</taxon>
        <taxon>Phthiraptera</taxon>
        <taxon>Amblycera</taxon>
        <taxon>Menoponidae</taxon>
        <taxon>Menopon</taxon>
    </lineage>
</organism>
<evidence type="ECO:0000313" key="3">
    <source>
        <dbReference type="EMBL" id="KAL0271183.1"/>
    </source>
</evidence>
<dbReference type="GO" id="GO:0005096">
    <property type="term" value="F:GTPase activator activity"/>
    <property type="evidence" value="ECO:0007669"/>
    <property type="project" value="UniProtKB-KW"/>
</dbReference>
<dbReference type="Pfam" id="PF00566">
    <property type="entry name" value="RabGAP-TBC"/>
    <property type="match status" value="1"/>
</dbReference>
<sequence>MSNINNEPTCLASLDLSEFDDYDIISDDFSKNQEGKDTGTVGSQQDDLCQPTETYADVYFEQWNELYCSDIDIQTLKKKALDGELRANRFRSICWRCLLGILHCEPKQWLMELKTHRSHYSDLWVELHKNPWNVERNPSDNPLSQEAESIWQKYFSDEELKSVIHQDVVRTFPGINFYRDKDIQDLMVRILFCYARQNPVLCYRQGMHEILAPLIFILHCDHQALLHYKSKNLVNNELMDILDPNFIEEDAYSIFKHIMNHIECSYRVKNMTTSTGYFTAQVEEEGNCENEVVVKLQYIKENILQTSDPDLNKHLNELDIPLHLFGIRWLRLLFGREFPFQELLVLWDAIFAVDNFELVNYVVVAMLTAIRSILLAGDYTTCLTNLMRYPNGVDVMFVIEYALHLMNPALYPAPAVTSFVNKPVTLITKYKNKPAQVSENTSNERFVTTWEYIRIQ</sequence>
<dbReference type="PROSITE" id="PS50086">
    <property type="entry name" value="TBC_RABGAP"/>
    <property type="match status" value="1"/>
</dbReference>
<dbReference type="InterPro" id="IPR035969">
    <property type="entry name" value="Rab-GAP_TBC_sf"/>
</dbReference>
<dbReference type="FunFam" id="1.10.8.270:FF:000011">
    <property type="entry name" value="TBC1 domain family member 5"/>
    <property type="match status" value="1"/>
</dbReference>
<gene>
    <name evidence="3" type="ORF">PYX00_008359</name>
</gene>
<evidence type="ECO:0000259" key="2">
    <source>
        <dbReference type="PROSITE" id="PS50086"/>
    </source>
</evidence>
<dbReference type="PANTHER" id="PTHR22957:SF337">
    <property type="entry name" value="TBC1 DOMAIN FAMILY MEMBER 5"/>
    <property type="match status" value="1"/>
</dbReference>
<dbReference type="Gene3D" id="1.10.8.270">
    <property type="entry name" value="putative rabgap domain of human tbc1 domain family member 14 like domains"/>
    <property type="match status" value="1"/>
</dbReference>
<name>A0AAW2HNF0_9NEOP</name>
<dbReference type="InterPro" id="IPR000195">
    <property type="entry name" value="Rab-GAP-TBC_dom"/>
</dbReference>
<dbReference type="FunFam" id="1.10.472.80:FF:000038">
    <property type="entry name" value="TBC1 domain family member 5"/>
    <property type="match status" value="1"/>
</dbReference>
<protein>
    <recommendedName>
        <fullName evidence="2">Rab-GAP TBC domain-containing protein</fullName>
    </recommendedName>
</protein>
<evidence type="ECO:0000256" key="1">
    <source>
        <dbReference type="ARBA" id="ARBA00022468"/>
    </source>
</evidence>
<dbReference type="Gene3D" id="1.10.472.80">
    <property type="entry name" value="Ypt/Rab-GAP domain of gyp1p, domain 3"/>
    <property type="match status" value="1"/>
</dbReference>
<proteinExistence type="predicted"/>
<reference evidence="3" key="1">
    <citation type="journal article" date="2024" name="Gigascience">
        <title>Chromosome-level genome of the poultry shaft louse Menopon gallinae provides insight into the host-switching and adaptive evolution of parasitic lice.</title>
        <authorList>
            <person name="Xu Y."/>
            <person name="Ma L."/>
            <person name="Liu S."/>
            <person name="Liang Y."/>
            <person name="Liu Q."/>
            <person name="He Z."/>
            <person name="Tian L."/>
            <person name="Duan Y."/>
            <person name="Cai W."/>
            <person name="Li H."/>
            <person name="Song F."/>
        </authorList>
    </citation>
    <scope>NUCLEOTIDE SEQUENCE</scope>
    <source>
        <strain evidence="3">Cailab_2023a</strain>
    </source>
</reference>
<dbReference type="PANTHER" id="PTHR22957">
    <property type="entry name" value="TBC1 DOMAIN FAMILY MEMBER GTPASE-ACTIVATING PROTEIN"/>
    <property type="match status" value="1"/>
</dbReference>
<comment type="caution">
    <text evidence="3">The sequence shown here is derived from an EMBL/GenBank/DDBJ whole genome shotgun (WGS) entry which is preliminary data.</text>
</comment>
<dbReference type="AlphaFoldDB" id="A0AAW2HNF0"/>
<dbReference type="SMART" id="SM00164">
    <property type="entry name" value="TBC"/>
    <property type="match status" value="1"/>
</dbReference>
<keyword evidence="1" id="KW-0343">GTPase activation</keyword>
<dbReference type="GO" id="GO:0005737">
    <property type="term" value="C:cytoplasm"/>
    <property type="evidence" value="ECO:0007669"/>
    <property type="project" value="UniProtKB-ARBA"/>
</dbReference>
<feature type="domain" description="Rab-GAP TBC" evidence="2">
    <location>
        <begin position="85"/>
        <end position="354"/>
    </location>
</feature>
<accession>A0AAW2HNF0</accession>
<dbReference type="EMBL" id="JARGDH010000004">
    <property type="protein sequence ID" value="KAL0271183.1"/>
    <property type="molecule type" value="Genomic_DNA"/>
</dbReference>
<dbReference type="SUPFAM" id="SSF47923">
    <property type="entry name" value="Ypt/Rab-GAP domain of gyp1p"/>
    <property type="match status" value="2"/>
</dbReference>